<sequence>KEDNKQALLAINALVITNNPRITVSLLPSSGDVSRSILYIYAAEYEDSGVYHCIVNSSPVISQVTSSYRNPHGKPI</sequence>
<evidence type="ECO:0000313" key="1">
    <source>
        <dbReference type="EMBL" id="CAG7830626.1"/>
    </source>
</evidence>
<evidence type="ECO:0000313" key="2">
    <source>
        <dbReference type="Proteomes" id="UP000708208"/>
    </source>
</evidence>
<gene>
    <name evidence="1" type="ORF">AFUS01_LOCUS40417</name>
</gene>
<dbReference type="Proteomes" id="UP000708208">
    <property type="component" value="Unassembled WGS sequence"/>
</dbReference>
<accession>A0A8J2Q289</accession>
<protein>
    <submittedName>
        <fullName evidence="1">Uncharacterized protein</fullName>
    </submittedName>
</protein>
<name>A0A8J2Q289_9HEXA</name>
<proteinExistence type="predicted"/>
<dbReference type="EMBL" id="CAJVCH010556802">
    <property type="protein sequence ID" value="CAG7830626.1"/>
    <property type="molecule type" value="Genomic_DNA"/>
</dbReference>
<keyword evidence="2" id="KW-1185">Reference proteome</keyword>
<feature type="non-terminal residue" evidence="1">
    <location>
        <position position="1"/>
    </location>
</feature>
<dbReference type="AlphaFoldDB" id="A0A8J2Q289"/>
<organism evidence="1 2">
    <name type="scientific">Allacma fusca</name>
    <dbReference type="NCBI Taxonomy" id="39272"/>
    <lineage>
        <taxon>Eukaryota</taxon>
        <taxon>Metazoa</taxon>
        <taxon>Ecdysozoa</taxon>
        <taxon>Arthropoda</taxon>
        <taxon>Hexapoda</taxon>
        <taxon>Collembola</taxon>
        <taxon>Symphypleona</taxon>
        <taxon>Sminthuridae</taxon>
        <taxon>Allacma</taxon>
    </lineage>
</organism>
<reference evidence="1" key="1">
    <citation type="submission" date="2021-06" db="EMBL/GenBank/DDBJ databases">
        <authorList>
            <person name="Hodson N. C."/>
            <person name="Mongue J. A."/>
            <person name="Jaron S. K."/>
        </authorList>
    </citation>
    <scope>NUCLEOTIDE SEQUENCE</scope>
</reference>
<comment type="caution">
    <text evidence="1">The sequence shown here is derived from an EMBL/GenBank/DDBJ whole genome shotgun (WGS) entry which is preliminary data.</text>
</comment>